<gene>
    <name evidence="1" type="ORF">SAMN04488007_1433</name>
</gene>
<organism evidence="1 2">
    <name type="scientific">Maribacter aquivivus</name>
    <dbReference type="NCBI Taxonomy" id="228958"/>
    <lineage>
        <taxon>Bacteria</taxon>
        <taxon>Pseudomonadati</taxon>
        <taxon>Bacteroidota</taxon>
        <taxon>Flavobacteriia</taxon>
        <taxon>Flavobacteriales</taxon>
        <taxon>Flavobacteriaceae</taxon>
        <taxon>Maribacter</taxon>
    </lineage>
</organism>
<name>A0A1M6M5L5_9FLAO</name>
<dbReference type="STRING" id="228958.SAMN04488007_1433"/>
<dbReference type="SUPFAM" id="SSF52833">
    <property type="entry name" value="Thioredoxin-like"/>
    <property type="match status" value="1"/>
</dbReference>
<evidence type="ECO:0000313" key="2">
    <source>
        <dbReference type="Proteomes" id="UP000184314"/>
    </source>
</evidence>
<dbReference type="InterPro" id="IPR036249">
    <property type="entry name" value="Thioredoxin-like_sf"/>
</dbReference>
<reference evidence="2" key="1">
    <citation type="submission" date="2016-11" db="EMBL/GenBank/DDBJ databases">
        <authorList>
            <person name="Varghese N."/>
            <person name="Submissions S."/>
        </authorList>
    </citation>
    <scope>NUCLEOTIDE SEQUENCE [LARGE SCALE GENOMIC DNA]</scope>
    <source>
        <strain evidence="2">DSM 16478</strain>
    </source>
</reference>
<evidence type="ECO:0000313" key="1">
    <source>
        <dbReference type="EMBL" id="SHJ78749.1"/>
    </source>
</evidence>
<dbReference type="AlphaFoldDB" id="A0A1M6M5L5"/>
<protein>
    <recommendedName>
        <fullName evidence="3">Thioredoxin-like</fullName>
    </recommendedName>
</protein>
<dbReference type="RefSeq" id="WP_073242533.1">
    <property type="nucleotide sequence ID" value="NZ_FQZX01000001.1"/>
</dbReference>
<evidence type="ECO:0008006" key="3">
    <source>
        <dbReference type="Google" id="ProtNLM"/>
    </source>
</evidence>
<dbReference type="Proteomes" id="UP000184314">
    <property type="component" value="Unassembled WGS sequence"/>
</dbReference>
<proteinExistence type="predicted"/>
<sequence length="167" mass="19578">MKKLFLLNLIIFTFLNCKNPNHKIEFPTESDIQNAIEKGKKQEEHLNSELRILKDLDYGIEKAQTEKKPILLYFTGYAVINGRKIESDLIMKNETLFQTMQNDYINVWLYVDDKKVGKKWSDYQKENFKSNVQPYFVILDSDGNPITKGMGYSEAKDNLETELLKNK</sequence>
<dbReference type="OrthoDB" id="1337053at2"/>
<keyword evidence="2" id="KW-1185">Reference proteome</keyword>
<dbReference type="Gene3D" id="3.40.30.10">
    <property type="entry name" value="Glutaredoxin"/>
    <property type="match status" value="1"/>
</dbReference>
<dbReference type="EMBL" id="FQZX01000001">
    <property type="protein sequence ID" value="SHJ78749.1"/>
    <property type="molecule type" value="Genomic_DNA"/>
</dbReference>
<accession>A0A1M6M5L5</accession>